<name>A0A3P1XLI5_ECOLX</name>
<protein>
    <submittedName>
        <fullName evidence="2">Uncharacterized protein</fullName>
    </submittedName>
</protein>
<keyword evidence="1" id="KW-0812">Transmembrane</keyword>
<comment type="caution">
    <text evidence="2">The sequence shown here is derived from an EMBL/GenBank/DDBJ whole genome shotgun (WGS) entry which is preliminary data.</text>
</comment>
<accession>A0A3P1XLI5</accession>
<evidence type="ECO:0000256" key="1">
    <source>
        <dbReference type="SAM" id="Phobius"/>
    </source>
</evidence>
<dbReference type="Proteomes" id="UP000271008">
    <property type="component" value="Unassembled WGS sequence"/>
</dbReference>
<dbReference type="AlphaFoldDB" id="A0A3P1XLI5"/>
<sequence>MMVLDKEQYQEVLNELEKRRYNSRRSTTIFMTAMIVILAYIATAVIYVELQKTHEKDRISSLLTADGIKSVESTIDSLNRASIELSRKQTQIKNTPNSTPQIQISGIAPLPSTLNQKSSIDK</sequence>
<feature type="non-terminal residue" evidence="2">
    <location>
        <position position="122"/>
    </location>
</feature>
<evidence type="ECO:0000313" key="2">
    <source>
        <dbReference type="EMBL" id="RRD59381.1"/>
    </source>
</evidence>
<reference evidence="2 3" key="1">
    <citation type="submission" date="2018-11" db="EMBL/GenBank/DDBJ databases">
        <title>Enterobacteriaceae from Patient.</title>
        <authorList>
            <person name="Shen C."/>
            <person name="Yang Y."/>
            <person name="Tian G."/>
        </authorList>
    </citation>
    <scope>NUCLEOTIDE SEQUENCE [LARGE SCALE GENOMIC DNA]</scope>
    <source>
        <strain evidence="2 3">GBGD28</strain>
    </source>
</reference>
<gene>
    <name evidence="2" type="ORF">EIA08_31225</name>
</gene>
<dbReference type="EMBL" id="RQTU01000586">
    <property type="protein sequence ID" value="RRD59381.1"/>
    <property type="molecule type" value="Genomic_DNA"/>
</dbReference>
<keyword evidence="1" id="KW-0472">Membrane</keyword>
<organism evidence="2 3">
    <name type="scientific">Escherichia coli</name>
    <dbReference type="NCBI Taxonomy" id="562"/>
    <lineage>
        <taxon>Bacteria</taxon>
        <taxon>Pseudomonadati</taxon>
        <taxon>Pseudomonadota</taxon>
        <taxon>Gammaproteobacteria</taxon>
        <taxon>Enterobacterales</taxon>
        <taxon>Enterobacteriaceae</taxon>
        <taxon>Escherichia</taxon>
    </lineage>
</organism>
<proteinExistence type="predicted"/>
<feature type="transmembrane region" description="Helical" evidence="1">
    <location>
        <begin position="28"/>
        <end position="48"/>
    </location>
</feature>
<dbReference type="RefSeq" id="WP_148672192.1">
    <property type="nucleotide sequence ID" value="NZ_RQTU01000586.1"/>
</dbReference>
<evidence type="ECO:0000313" key="3">
    <source>
        <dbReference type="Proteomes" id="UP000271008"/>
    </source>
</evidence>
<keyword evidence="1" id="KW-1133">Transmembrane helix</keyword>